<dbReference type="PANTHER" id="PTHR33448:SF10">
    <property type="entry name" value="PROTAMINE P1 FAMILY PROTEIN"/>
    <property type="match status" value="1"/>
</dbReference>
<feature type="region of interest" description="Disordered" evidence="1">
    <location>
        <begin position="1"/>
        <end position="71"/>
    </location>
</feature>
<evidence type="ECO:0000313" key="2">
    <source>
        <dbReference type="EMBL" id="GMH26401.1"/>
    </source>
</evidence>
<feature type="compositionally biased region" description="Polar residues" evidence="1">
    <location>
        <begin position="217"/>
        <end position="230"/>
    </location>
</feature>
<organism evidence="2 3">
    <name type="scientific">Nepenthes gracilis</name>
    <name type="common">Slender pitcher plant</name>
    <dbReference type="NCBI Taxonomy" id="150966"/>
    <lineage>
        <taxon>Eukaryota</taxon>
        <taxon>Viridiplantae</taxon>
        <taxon>Streptophyta</taxon>
        <taxon>Embryophyta</taxon>
        <taxon>Tracheophyta</taxon>
        <taxon>Spermatophyta</taxon>
        <taxon>Magnoliopsida</taxon>
        <taxon>eudicotyledons</taxon>
        <taxon>Gunneridae</taxon>
        <taxon>Pentapetalae</taxon>
        <taxon>Caryophyllales</taxon>
        <taxon>Nepenthaceae</taxon>
        <taxon>Nepenthes</taxon>
    </lineage>
</organism>
<feature type="region of interest" description="Disordered" evidence="1">
    <location>
        <begin position="140"/>
        <end position="177"/>
    </location>
</feature>
<feature type="region of interest" description="Disordered" evidence="1">
    <location>
        <begin position="211"/>
        <end position="254"/>
    </location>
</feature>
<feature type="compositionally biased region" description="Low complexity" evidence="1">
    <location>
        <begin position="168"/>
        <end position="177"/>
    </location>
</feature>
<gene>
    <name evidence="2" type="ORF">Nepgr_028244</name>
</gene>
<name>A0AAD3Y4C1_NEPGR</name>
<keyword evidence="3" id="KW-1185">Reference proteome</keyword>
<dbReference type="PANTHER" id="PTHR33448">
    <property type="entry name" value="CHLOROPLAST PROTEIN HCF243-RELATED"/>
    <property type="match status" value="1"/>
</dbReference>
<protein>
    <submittedName>
        <fullName evidence="2">Uncharacterized protein</fullName>
    </submittedName>
</protein>
<feature type="compositionally biased region" description="Basic and acidic residues" evidence="1">
    <location>
        <begin position="237"/>
        <end position="253"/>
    </location>
</feature>
<evidence type="ECO:0000313" key="3">
    <source>
        <dbReference type="Proteomes" id="UP001279734"/>
    </source>
</evidence>
<feature type="compositionally biased region" description="Acidic residues" evidence="1">
    <location>
        <begin position="151"/>
        <end position="162"/>
    </location>
</feature>
<evidence type="ECO:0000256" key="1">
    <source>
        <dbReference type="SAM" id="MobiDB-lite"/>
    </source>
</evidence>
<proteinExistence type="predicted"/>
<dbReference type="Proteomes" id="UP001279734">
    <property type="component" value="Unassembled WGS sequence"/>
</dbReference>
<reference evidence="2" key="1">
    <citation type="submission" date="2023-05" db="EMBL/GenBank/DDBJ databases">
        <title>Nepenthes gracilis genome sequencing.</title>
        <authorList>
            <person name="Fukushima K."/>
        </authorList>
    </citation>
    <scope>NUCLEOTIDE SEQUENCE</scope>
    <source>
        <strain evidence="2">SING2019-196</strain>
    </source>
</reference>
<accession>A0AAD3Y4C1</accession>
<feature type="compositionally biased region" description="Low complexity" evidence="1">
    <location>
        <begin position="42"/>
        <end position="63"/>
    </location>
</feature>
<sequence>MKISSSSSSKPISSPGRTEKFPPPLVRFLRTNAGSRSRGRPRASPLLTRKKTASGAEAASAETQEPSSPKVTCIGQVRVRRPGKSRRKRKTSPENRCCCVRKVNFRKFVNLKLIPRLIRSVWRKWVFFFHCGRVKIRSDSSKNVTNRVEETSGEDEDGDEPEERERSSAFFSPSATPPKNALLLTRCRSAPYRSSSLTDRFWESPLKIGEAPEAEQESSGNRKSTGSNAATPPLENEPFRRDSVPESRTDQESVGKNLGICEAIECSNREIPVLNSPNSHVIRTDETDGFKGARNLMLKRSNSEPSRRSLKFDPEIAIVCRQKRLGIALSSTPHSVD</sequence>
<comment type="caution">
    <text evidence="2">The sequence shown here is derived from an EMBL/GenBank/DDBJ whole genome shotgun (WGS) entry which is preliminary data.</text>
</comment>
<dbReference type="AlphaFoldDB" id="A0AAD3Y4C1"/>
<dbReference type="EMBL" id="BSYO01000031">
    <property type="protein sequence ID" value="GMH26401.1"/>
    <property type="molecule type" value="Genomic_DNA"/>
</dbReference>
<feature type="compositionally biased region" description="Low complexity" evidence="1">
    <location>
        <begin position="1"/>
        <end position="15"/>
    </location>
</feature>